<keyword evidence="3" id="KW-1185">Reference proteome</keyword>
<dbReference type="InterPro" id="IPR057695">
    <property type="entry name" value="DUF7935"/>
</dbReference>
<keyword evidence="1" id="KW-0812">Transmembrane</keyword>
<dbReference type="AlphaFoldDB" id="A0A1T4ZYZ1"/>
<dbReference type="OrthoDB" id="1493032at2"/>
<gene>
    <name evidence="2" type="ORF">SAMN05660226_00305</name>
</gene>
<keyword evidence="1" id="KW-1133">Transmembrane helix</keyword>
<sequence>MDIALFLTDLTKYVLAGCLVMGVANWMFWTKYNSHVFRLKMLEAGHAARKELQPLRLQAYERLVLFVERIAPANMLLRLHEPGLDAEAFQHLLVSEIRAEYQHNITQQLYVSTAAWAVTKQLKQRTVALIRNAAAGLPANADAKELSTVILEHINTLDENPYDLALKAIKSELER</sequence>
<organism evidence="2 3">
    <name type="scientific">Parapedobacter luteus</name>
    <dbReference type="NCBI Taxonomy" id="623280"/>
    <lineage>
        <taxon>Bacteria</taxon>
        <taxon>Pseudomonadati</taxon>
        <taxon>Bacteroidota</taxon>
        <taxon>Sphingobacteriia</taxon>
        <taxon>Sphingobacteriales</taxon>
        <taxon>Sphingobacteriaceae</taxon>
        <taxon>Parapedobacter</taxon>
    </lineage>
</organism>
<feature type="transmembrane region" description="Helical" evidence="1">
    <location>
        <begin position="13"/>
        <end position="32"/>
    </location>
</feature>
<dbReference type="RefSeq" id="WP_079715024.1">
    <property type="nucleotide sequence ID" value="NZ_FUYS01000001.1"/>
</dbReference>
<dbReference type="STRING" id="623280.SAMN05660226_00305"/>
<protein>
    <submittedName>
        <fullName evidence="2">Uncharacterized protein</fullName>
    </submittedName>
</protein>
<accession>A0A1T4ZYZ1</accession>
<evidence type="ECO:0000256" key="1">
    <source>
        <dbReference type="SAM" id="Phobius"/>
    </source>
</evidence>
<evidence type="ECO:0000313" key="3">
    <source>
        <dbReference type="Proteomes" id="UP000190541"/>
    </source>
</evidence>
<name>A0A1T4ZYZ1_9SPHI</name>
<keyword evidence="1" id="KW-0472">Membrane</keyword>
<evidence type="ECO:0000313" key="2">
    <source>
        <dbReference type="EMBL" id="SKB27815.1"/>
    </source>
</evidence>
<reference evidence="2 3" key="1">
    <citation type="submission" date="2017-02" db="EMBL/GenBank/DDBJ databases">
        <authorList>
            <person name="Peterson S.W."/>
        </authorList>
    </citation>
    <scope>NUCLEOTIDE SEQUENCE [LARGE SCALE GENOMIC DNA]</scope>
    <source>
        <strain evidence="2 3">DSM 22899</strain>
    </source>
</reference>
<dbReference type="EMBL" id="FUYS01000001">
    <property type="protein sequence ID" value="SKB27815.1"/>
    <property type="molecule type" value="Genomic_DNA"/>
</dbReference>
<dbReference type="Proteomes" id="UP000190541">
    <property type="component" value="Unassembled WGS sequence"/>
</dbReference>
<dbReference type="Pfam" id="PF25589">
    <property type="entry name" value="DUF7935"/>
    <property type="match status" value="1"/>
</dbReference>
<proteinExistence type="predicted"/>